<dbReference type="EMBL" id="RAYQ01000015">
    <property type="protein sequence ID" value="RKI90321.1"/>
    <property type="molecule type" value="Genomic_DNA"/>
</dbReference>
<feature type="transmembrane region" description="Helical" evidence="1">
    <location>
        <begin position="166"/>
        <end position="185"/>
    </location>
</feature>
<reference evidence="2 3" key="1">
    <citation type="submission" date="2018-09" db="EMBL/GenBank/DDBJ databases">
        <title>Murine metabolic-syndrome-specific gut microbial biobank.</title>
        <authorList>
            <person name="Liu C."/>
        </authorList>
    </citation>
    <scope>NUCLEOTIDE SEQUENCE [LARGE SCALE GENOMIC DNA]</scope>
    <source>
        <strain evidence="2 3">0.1xD8-82</strain>
    </source>
</reference>
<dbReference type="RefSeq" id="WP_120471002.1">
    <property type="nucleotide sequence ID" value="NZ_CATAJS010000002.1"/>
</dbReference>
<evidence type="ECO:0000313" key="3">
    <source>
        <dbReference type="Proteomes" id="UP000280696"/>
    </source>
</evidence>
<sequence>MRIFFTELKKIRHRYIWLVYGAVFVVLTLWIAWCMSEMDFSDISGQEYFYLLISLSLMNSIFLPVTLACGVSRLCDIELKGNTFKLLCTMQPRHSIYHIKLFLNSLYLLVFSLAETALIPLIGCYYKVSQPLPFLHIGLFFFTTFSVSLVLSVLQQTLSLVSVSQLLPLFVGVGGTFVGIFSAFFPSQSFFFRLLPWDYYFIGCPINMYYNAATRQTTYFEIPFPKGAFFGFLLFGIFIYFLGKIIFMKKEV</sequence>
<feature type="transmembrane region" description="Helical" evidence="1">
    <location>
        <begin position="134"/>
        <end position="154"/>
    </location>
</feature>
<evidence type="ECO:0008006" key="4">
    <source>
        <dbReference type="Google" id="ProtNLM"/>
    </source>
</evidence>
<name>A0A3A9ARV4_9FIRM</name>
<gene>
    <name evidence="2" type="ORF">D7V94_14500</name>
</gene>
<dbReference type="Pfam" id="PF12730">
    <property type="entry name" value="ABC2_membrane_4"/>
    <property type="match status" value="1"/>
</dbReference>
<evidence type="ECO:0000256" key="1">
    <source>
        <dbReference type="SAM" id="Phobius"/>
    </source>
</evidence>
<feature type="transmembrane region" description="Helical" evidence="1">
    <location>
        <begin position="48"/>
        <end position="71"/>
    </location>
</feature>
<feature type="transmembrane region" description="Helical" evidence="1">
    <location>
        <begin position="228"/>
        <end position="247"/>
    </location>
</feature>
<feature type="transmembrane region" description="Helical" evidence="1">
    <location>
        <begin position="101"/>
        <end position="122"/>
    </location>
</feature>
<accession>A0A3A9ARV4</accession>
<comment type="caution">
    <text evidence="2">The sequence shown here is derived from an EMBL/GenBank/DDBJ whole genome shotgun (WGS) entry which is preliminary data.</text>
</comment>
<keyword evidence="1" id="KW-0812">Transmembrane</keyword>
<dbReference type="OrthoDB" id="3190532at2"/>
<keyword evidence="3" id="KW-1185">Reference proteome</keyword>
<keyword evidence="1" id="KW-0472">Membrane</keyword>
<protein>
    <recommendedName>
        <fullName evidence="4">ABC transporter permease</fullName>
    </recommendedName>
</protein>
<proteinExistence type="predicted"/>
<evidence type="ECO:0000313" key="2">
    <source>
        <dbReference type="EMBL" id="RKI90321.1"/>
    </source>
</evidence>
<dbReference type="Proteomes" id="UP000280696">
    <property type="component" value="Unassembled WGS sequence"/>
</dbReference>
<keyword evidence="1" id="KW-1133">Transmembrane helix</keyword>
<organism evidence="2 3">
    <name type="scientific">Parablautia intestinalis</name>
    <dbReference type="NCBI Taxonomy" id="2320100"/>
    <lineage>
        <taxon>Bacteria</taxon>
        <taxon>Bacillati</taxon>
        <taxon>Bacillota</taxon>
        <taxon>Clostridia</taxon>
        <taxon>Lachnospirales</taxon>
        <taxon>Lachnospiraceae</taxon>
        <taxon>Parablautia</taxon>
    </lineage>
</organism>
<dbReference type="AlphaFoldDB" id="A0A3A9ARV4"/>
<feature type="transmembrane region" description="Helical" evidence="1">
    <location>
        <begin position="15"/>
        <end position="33"/>
    </location>
</feature>